<dbReference type="FunFam" id="1.10.1170.10:FF:000002">
    <property type="entry name" value="Baculoviral IAP repeat containing 7"/>
    <property type="match status" value="1"/>
</dbReference>
<dbReference type="GeneID" id="111101035"/>
<dbReference type="PANTHER" id="PTHR10044:SF139">
    <property type="entry name" value="DEATH-ASSOCIATED INHIBITOR OF APOPTOSIS 2"/>
    <property type="match status" value="1"/>
</dbReference>
<gene>
    <name evidence="8 9 10" type="primary">LOC111101035</name>
</gene>
<evidence type="ECO:0000313" key="10">
    <source>
        <dbReference type="RefSeq" id="XP_022288977.1"/>
    </source>
</evidence>
<dbReference type="InterPro" id="IPR001841">
    <property type="entry name" value="Znf_RING"/>
</dbReference>
<dbReference type="Gene3D" id="1.10.1170.10">
    <property type="entry name" value="Inhibitor Of Apoptosis Protein (2mihbC-IAP-1), Chain A"/>
    <property type="match status" value="2"/>
</dbReference>
<dbReference type="InterPro" id="IPR001370">
    <property type="entry name" value="BIR_rpt"/>
</dbReference>
<keyword evidence="4" id="KW-0862">Zinc</keyword>
<dbReference type="GO" id="GO:0008270">
    <property type="term" value="F:zinc ion binding"/>
    <property type="evidence" value="ECO:0007669"/>
    <property type="project" value="UniProtKB-KW"/>
</dbReference>
<name>A0A8B8ACT6_CRAVI</name>
<keyword evidence="7" id="KW-1185">Reference proteome</keyword>
<dbReference type="KEGG" id="cvn:111101035"/>
<evidence type="ECO:0000256" key="2">
    <source>
        <dbReference type="ARBA" id="ARBA00022723"/>
    </source>
</evidence>
<evidence type="ECO:0000256" key="4">
    <source>
        <dbReference type="ARBA" id="ARBA00022833"/>
    </source>
</evidence>
<evidence type="ECO:0000256" key="5">
    <source>
        <dbReference type="PROSITE-ProRule" id="PRU00175"/>
    </source>
</evidence>
<dbReference type="AlphaFoldDB" id="A0A8B8ACT6"/>
<dbReference type="GO" id="GO:0005634">
    <property type="term" value="C:nucleus"/>
    <property type="evidence" value="ECO:0007669"/>
    <property type="project" value="TreeGrafter"/>
</dbReference>
<dbReference type="Pfam" id="PF00653">
    <property type="entry name" value="BIR"/>
    <property type="match status" value="2"/>
</dbReference>
<comment type="similarity">
    <text evidence="1">Belongs to the IAP family.</text>
</comment>
<keyword evidence="2" id="KW-0479">Metal-binding</keyword>
<dbReference type="OrthoDB" id="774873at2759"/>
<dbReference type="GO" id="GO:0051726">
    <property type="term" value="P:regulation of cell cycle"/>
    <property type="evidence" value="ECO:0007669"/>
    <property type="project" value="TreeGrafter"/>
</dbReference>
<dbReference type="RefSeq" id="XP_022288977.1">
    <property type="nucleotide sequence ID" value="XM_022433269.1"/>
</dbReference>
<dbReference type="RefSeq" id="XP_022288975.1">
    <property type="nucleotide sequence ID" value="XM_022433267.1"/>
</dbReference>
<sequence>MDIIPQTPYERLAPLRNDYNKRFSTFDHRWPNDVPVTREALAQDGFYYTGLEDKVQCTHCGGILSGWCEGDVVAVEHRQHFPNCPWVRQRGYLPDSHAPTSRPSNAADLSSFSVSETVPSGEQFDFRYVAAPDPNDIPGVTRPKFHNYAMESARKASFKGWPNQITQRPEVLSKAGFFYLGEGDKCKCFYCGGILWDWEPGDDPWVEHAKWFEDCPWIKMAKGNQFIERIKQGMSRMQLGDESHGPIAQETSVKTVDDHSTSSGTVSIGAGAAGAGTSIEPVEAGTSKPYSNTDVSEEKKFKEMMNDYQTLKEQKLCKICLDEDVGVLFEPCGHLCCCASCAAPLKQCPICRQQIKKSIRAFIP</sequence>
<dbReference type="InterPro" id="IPR050784">
    <property type="entry name" value="IAP"/>
</dbReference>
<feature type="domain" description="RING-type" evidence="6">
    <location>
        <begin position="317"/>
        <end position="352"/>
    </location>
</feature>
<reference evidence="8 9" key="1">
    <citation type="submission" date="2025-04" db="UniProtKB">
        <authorList>
            <consortium name="RefSeq"/>
        </authorList>
    </citation>
    <scope>IDENTIFICATION</scope>
    <source>
        <tissue evidence="8 9">Whole sample</tissue>
    </source>
</reference>
<evidence type="ECO:0000313" key="9">
    <source>
        <dbReference type="RefSeq" id="XP_022288976.1"/>
    </source>
</evidence>
<evidence type="ECO:0000313" key="8">
    <source>
        <dbReference type="RefSeq" id="XP_022288975.1"/>
    </source>
</evidence>
<dbReference type="SMART" id="SM00238">
    <property type="entry name" value="BIR"/>
    <property type="match status" value="2"/>
</dbReference>
<evidence type="ECO:0000259" key="6">
    <source>
        <dbReference type="PROSITE" id="PS50089"/>
    </source>
</evidence>
<dbReference type="Gene3D" id="3.30.40.10">
    <property type="entry name" value="Zinc/RING finger domain, C3HC4 (zinc finger)"/>
    <property type="match status" value="1"/>
</dbReference>
<dbReference type="PROSITE" id="PS50089">
    <property type="entry name" value="ZF_RING_2"/>
    <property type="match status" value="1"/>
</dbReference>
<proteinExistence type="inferred from homology"/>
<dbReference type="Pfam" id="PF13920">
    <property type="entry name" value="zf-C3HC4_3"/>
    <property type="match status" value="1"/>
</dbReference>
<dbReference type="PROSITE" id="PS50143">
    <property type="entry name" value="BIR_REPEAT_2"/>
    <property type="match status" value="2"/>
</dbReference>
<evidence type="ECO:0000256" key="3">
    <source>
        <dbReference type="ARBA" id="ARBA00022771"/>
    </source>
</evidence>
<dbReference type="PANTHER" id="PTHR10044">
    <property type="entry name" value="INHIBITOR OF APOPTOSIS"/>
    <property type="match status" value="1"/>
</dbReference>
<dbReference type="GO" id="GO:0005737">
    <property type="term" value="C:cytoplasm"/>
    <property type="evidence" value="ECO:0007669"/>
    <property type="project" value="TreeGrafter"/>
</dbReference>
<protein>
    <submittedName>
        <fullName evidence="8 9">Baculoviral IAP repeat-containing protein 2-like</fullName>
    </submittedName>
</protein>
<dbReference type="CDD" id="cd00022">
    <property type="entry name" value="BIR"/>
    <property type="match status" value="2"/>
</dbReference>
<evidence type="ECO:0000256" key="1">
    <source>
        <dbReference type="ARBA" id="ARBA00006672"/>
    </source>
</evidence>
<dbReference type="Proteomes" id="UP000694844">
    <property type="component" value="Chromosome 6"/>
</dbReference>
<dbReference type="InterPro" id="IPR013083">
    <property type="entry name" value="Znf_RING/FYVE/PHD"/>
</dbReference>
<accession>A0A8B8ACT6</accession>
<organism evidence="7 8">
    <name type="scientific">Crassostrea virginica</name>
    <name type="common">Eastern oyster</name>
    <dbReference type="NCBI Taxonomy" id="6565"/>
    <lineage>
        <taxon>Eukaryota</taxon>
        <taxon>Metazoa</taxon>
        <taxon>Spiralia</taxon>
        <taxon>Lophotrochozoa</taxon>
        <taxon>Mollusca</taxon>
        <taxon>Bivalvia</taxon>
        <taxon>Autobranchia</taxon>
        <taxon>Pteriomorphia</taxon>
        <taxon>Ostreida</taxon>
        <taxon>Ostreoidea</taxon>
        <taxon>Ostreidae</taxon>
        <taxon>Crassostrea</taxon>
    </lineage>
</organism>
<evidence type="ECO:0000313" key="7">
    <source>
        <dbReference type="Proteomes" id="UP000694844"/>
    </source>
</evidence>
<dbReference type="SUPFAM" id="SSF57924">
    <property type="entry name" value="Inhibitor of apoptosis (IAP) repeat"/>
    <property type="match status" value="2"/>
</dbReference>
<dbReference type="RefSeq" id="XP_022288976.1">
    <property type="nucleotide sequence ID" value="XM_022433268.1"/>
</dbReference>
<dbReference type="CDD" id="cd16510">
    <property type="entry name" value="RING-HC_IAPs"/>
    <property type="match status" value="1"/>
</dbReference>
<keyword evidence="3 5" id="KW-0863">Zinc-finger</keyword>